<comment type="similarity">
    <text evidence="1">Belongs to the polyphosphate kinase 2 (PPK2) family. Class I subfamily.</text>
</comment>
<evidence type="ECO:0000256" key="4">
    <source>
        <dbReference type="ARBA" id="ARBA00023310"/>
    </source>
</evidence>
<keyword evidence="3 7" id="KW-0418">Kinase</keyword>
<sequence>MAKSRKKSSKQQNTLADVDLTKRLDSDRYEAELDKQQTKLRQIQQAYLGSGQSAVIVMEGWDAAGKGGTIRRMSAVLDPRGFKVWPIAAPRHYHLERHYLLRFWERLPPNGAIAVFDRSWYGRVLVERVEGFASPSEWGRAFDEINDFERLLTDDRMRVLKFFLHISPEEQLKRFEARLRDPMKRWKLSYEDFRNRKKWDDYEDATNEMLDRTSTKRAPWHVIAANDKKWARIQILKTITSELAKGMDLDPAPLDEKVEEAAAALFESYKDLIDSTAGRSD</sequence>
<dbReference type="EMBL" id="FMXQ01000010">
    <property type="protein sequence ID" value="SDB53419.1"/>
    <property type="molecule type" value="Genomic_DNA"/>
</dbReference>
<dbReference type="InterPro" id="IPR016898">
    <property type="entry name" value="Polyphosphate_phosphotransfera"/>
</dbReference>
<dbReference type="Pfam" id="PF03976">
    <property type="entry name" value="PPK2"/>
    <property type="match status" value="1"/>
</dbReference>
<feature type="domain" description="Polyphosphate kinase-2-related" evidence="6">
    <location>
        <begin position="24"/>
        <end position="244"/>
    </location>
</feature>
<gene>
    <name evidence="7" type="ORF">SAMN02982931_04231</name>
</gene>
<protein>
    <submittedName>
        <fullName evidence="7">Polyphosphate kinase 2, PPK2 family</fullName>
    </submittedName>
</protein>
<keyword evidence="8" id="KW-1185">Reference proteome</keyword>
<dbReference type="InterPro" id="IPR022488">
    <property type="entry name" value="PPK2-related"/>
</dbReference>
<evidence type="ECO:0000256" key="5">
    <source>
        <dbReference type="ARBA" id="ARBA00024500"/>
    </source>
</evidence>
<evidence type="ECO:0000259" key="6">
    <source>
        <dbReference type="Pfam" id="PF03976"/>
    </source>
</evidence>
<evidence type="ECO:0000313" key="7">
    <source>
        <dbReference type="EMBL" id="SDB53419.1"/>
    </source>
</evidence>
<dbReference type="InterPro" id="IPR027417">
    <property type="entry name" value="P-loop_NTPase"/>
</dbReference>
<accession>A0A1G6E7K6</accession>
<keyword evidence="4" id="KW-0066">ATP synthesis</keyword>
<dbReference type="RefSeq" id="WP_210185655.1">
    <property type="nucleotide sequence ID" value="NZ_FMXQ01000010.1"/>
</dbReference>
<proteinExistence type="inferred from homology"/>
<dbReference type="PANTHER" id="PTHR34383:SF3">
    <property type="entry name" value="POLYPHOSPHATE:AMP PHOSPHOTRANSFERASE"/>
    <property type="match status" value="1"/>
</dbReference>
<dbReference type="GO" id="GO:0006754">
    <property type="term" value="P:ATP biosynthetic process"/>
    <property type="evidence" value="ECO:0007669"/>
    <property type="project" value="UniProtKB-KW"/>
</dbReference>
<comment type="catalytic activity">
    <reaction evidence="5">
        <text>[phosphate](n) + ATP = [phosphate](n+1) + ADP</text>
        <dbReference type="Rhea" id="RHEA:19573"/>
        <dbReference type="Rhea" id="RHEA-COMP:9859"/>
        <dbReference type="Rhea" id="RHEA-COMP:14280"/>
        <dbReference type="ChEBI" id="CHEBI:16838"/>
        <dbReference type="ChEBI" id="CHEBI:30616"/>
        <dbReference type="ChEBI" id="CHEBI:456216"/>
    </reaction>
    <physiologicalReaction direction="right-to-left" evidence="5">
        <dbReference type="Rhea" id="RHEA:19575"/>
    </physiologicalReaction>
</comment>
<organism evidence="7 8">
    <name type="scientific">Bauldia litoralis</name>
    <dbReference type="NCBI Taxonomy" id="665467"/>
    <lineage>
        <taxon>Bacteria</taxon>
        <taxon>Pseudomonadati</taxon>
        <taxon>Pseudomonadota</taxon>
        <taxon>Alphaproteobacteria</taxon>
        <taxon>Hyphomicrobiales</taxon>
        <taxon>Kaistiaceae</taxon>
        <taxon>Bauldia</taxon>
    </lineage>
</organism>
<dbReference type="Gene3D" id="3.40.50.300">
    <property type="entry name" value="P-loop containing nucleotide triphosphate hydrolases"/>
    <property type="match status" value="1"/>
</dbReference>
<dbReference type="GO" id="GO:0008976">
    <property type="term" value="F:polyphosphate kinase activity"/>
    <property type="evidence" value="ECO:0007669"/>
    <property type="project" value="InterPro"/>
</dbReference>
<dbReference type="SUPFAM" id="SSF52540">
    <property type="entry name" value="P-loop containing nucleoside triphosphate hydrolases"/>
    <property type="match status" value="1"/>
</dbReference>
<dbReference type="Proteomes" id="UP000199071">
    <property type="component" value="Unassembled WGS sequence"/>
</dbReference>
<dbReference type="AlphaFoldDB" id="A0A1G6E7K6"/>
<reference evidence="7 8" key="1">
    <citation type="submission" date="2016-10" db="EMBL/GenBank/DDBJ databases">
        <authorList>
            <person name="de Groot N.N."/>
        </authorList>
    </citation>
    <scope>NUCLEOTIDE SEQUENCE [LARGE SCALE GENOMIC DNA]</scope>
    <source>
        <strain evidence="7 8">ATCC 35022</strain>
    </source>
</reference>
<dbReference type="STRING" id="665467.SAMN02982931_04231"/>
<evidence type="ECO:0000256" key="2">
    <source>
        <dbReference type="ARBA" id="ARBA00022679"/>
    </source>
</evidence>
<dbReference type="PANTHER" id="PTHR34383">
    <property type="entry name" value="POLYPHOSPHATE:AMP PHOSPHOTRANSFERASE-RELATED"/>
    <property type="match status" value="1"/>
</dbReference>
<name>A0A1G6E7K6_9HYPH</name>
<evidence type="ECO:0000256" key="3">
    <source>
        <dbReference type="ARBA" id="ARBA00022777"/>
    </source>
</evidence>
<dbReference type="PIRSF" id="PIRSF028756">
    <property type="entry name" value="PPK2_prd"/>
    <property type="match status" value="1"/>
</dbReference>
<keyword evidence="2" id="KW-0808">Transferase</keyword>
<evidence type="ECO:0000256" key="1">
    <source>
        <dbReference type="ARBA" id="ARBA00009924"/>
    </source>
</evidence>
<evidence type="ECO:0000313" key="8">
    <source>
        <dbReference type="Proteomes" id="UP000199071"/>
    </source>
</evidence>